<feature type="region of interest" description="Disordered" evidence="18">
    <location>
        <begin position="673"/>
        <end position="724"/>
    </location>
</feature>
<evidence type="ECO:0000256" key="20">
    <source>
        <dbReference type="SAM" id="SignalP"/>
    </source>
</evidence>
<dbReference type="InterPro" id="IPR036852">
    <property type="entry name" value="Peptidase_S8/S53_dom_sf"/>
</dbReference>
<dbReference type="Gene3D" id="2.60.120.260">
    <property type="entry name" value="Galactose-binding domain-like"/>
    <property type="match status" value="1"/>
</dbReference>
<dbReference type="Proteomes" id="UP000242791">
    <property type="component" value="Unassembled WGS sequence"/>
</dbReference>
<dbReference type="GO" id="GO:0007323">
    <property type="term" value="P:peptide pheromone maturation"/>
    <property type="evidence" value="ECO:0007669"/>
    <property type="project" value="UniProtKB-ARBA"/>
</dbReference>
<feature type="compositionally biased region" description="Gly residues" evidence="18">
    <location>
        <begin position="795"/>
        <end position="813"/>
    </location>
</feature>
<organism evidence="22 23">
    <name type="scientific">Blastomyces percursus</name>
    <dbReference type="NCBI Taxonomy" id="1658174"/>
    <lineage>
        <taxon>Eukaryota</taxon>
        <taxon>Fungi</taxon>
        <taxon>Dikarya</taxon>
        <taxon>Ascomycota</taxon>
        <taxon>Pezizomycotina</taxon>
        <taxon>Eurotiomycetes</taxon>
        <taxon>Eurotiomycetidae</taxon>
        <taxon>Onygenales</taxon>
        <taxon>Ajellomycetaceae</taxon>
        <taxon>Blastomyces</taxon>
    </lineage>
</organism>
<feature type="domain" description="P/Homo B" evidence="21">
    <location>
        <begin position="501"/>
        <end position="647"/>
    </location>
</feature>
<dbReference type="InterPro" id="IPR023828">
    <property type="entry name" value="Peptidase_S8_Ser-AS"/>
</dbReference>
<evidence type="ECO:0000256" key="15">
    <source>
        <dbReference type="ARBA" id="ARBA00023180"/>
    </source>
</evidence>
<feature type="region of interest" description="Disordered" evidence="18">
    <location>
        <begin position="61"/>
        <end position="102"/>
    </location>
</feature>
<keyword evidence="11 19" id="KW-1133">Transmembrane helix</keyword>
<keyword evidence="15" id="KW-0325">Glycoprotein</keyword>
<feature type="compositionally biased region" description="Basic and acidic residues" evidence="18">
    <location>
        <begin position="74"/>
        <end position="86"/>
    </location>
</feature>
<dbReference type="VEuPathDB" id="FungiDB:ACJ73_07256"/>
<evidence type="ECO:0000256" key="18">
    <source>
        <dbReference type="SAM" id="MobiDB-lite"/>
    </source>
</evidence>
<keyword evidence="14" id="KW-0865">Zymogen</keyword>
<dbReference type="PRINTS" id="PR00723">
    <property type="entry name" value="SUBTILISIN"/>
</dbReference>
<evidence type="ECO:0000256" key="2">
    <source>
        <dbReference type="ARBA" id="ARBA00004613"/>
    </source>
</evidence>
<dbReference type="PROSITE" id="PS00138">
    <property type="entry name" value="SUBTILASE_SER"/>
    <property type="match status" value="1"/>
</dbReference>
<evidence type="ECO:0000256" key="11">
    <source>
        <dbReference type="ARBA" id="ARBA00022989"/>
    </source>
</evidence>
<keyword evidence="23" id="KW-1185">Reference proteome</keyword>
<dbReference type="EMBL" id="LGTZ01001428">
    <property type="protein sequence ID" value="OJD21403.1"/>
    <property type="molecule type" value="Genomic_DNA"/>
</dbReference>
<evidence type="ECO:0000256" key="14">
    <source>
        <dbReference type="ARBA" id="ARBA00023145"/>
    </source>
</evidence>
<evidence type="ECO:0000256" key="7">
    <source>
        <dbReference type="ARBA" id="ARBA00022729"/>
    </source>
</evidence>
<dbReference type="CDD" id="cd04059">
    <property type="entry name" value="Peptidases_S8_Protein_convertases_Kexins_Furin-like"/>
    <property type="match status" value="1"/>
</dbReference>
<dbReference type="InterPro" id="IPR002884">
    <property type="entry name" value="P_dom"/>
</dbReference>
<dbReference type="GO" id="GO:0004252">
    <property type="term" value="F:serine-type endopeptidase activity"/>
    <property type="evidence" value="ECO:0007669"/>
    <property type="project" value="UniProtKB-UniRule"/>
</dbReference>
<reference evidence="22 23" key="1">
    <citation type="submission" date="2015-08" db="EMBL/GenBank/DDBJ databases">
        <title>Emmonsia species relationships and genome sequence.</title>
        <authorList>
            <person name="Cuomo C.A."/>
            <person name="Schwartz I.S."/>
            <person name="Kenyon C."/>
            <person name="De Hoog G.S."/>
            <person name="Govender N.P."/>
            <person name="Botha A."/>
            <person name="Moreno L."/>
            <person name="De Vries M."/>
            <person name="Munoz J.F."/>
            <person name="Stielow J.B."/>
        </authorList>
    </citation>
    <scope>NUCLEOTIDE SEQUENCE [LARGE SCALE GENOMIC DNA]</scope>
    <source>
        <strain evidence="22 23">EI222</strain>
    </source>
</reference>
<feature type="compositionally biased region" description="Basic and acidic residues" evidence="18">
    <location>
        <begin position="864"/>
        <end position="874"/>
    </location>
</feature>
<dbReference type="PANTHER" id="PTHR42884:SF14">
    <property type="entry name" value="NEUROENDOCRINE CONVERTASE 1"/>
    <property type="match status" value="1"/>
</dbReference>
<sequence>MKLLGASGAFALLLINTARASILLRNHDANDYFALHLDPSVSPLQIAQLLGATHEGQVGELADHHTFSRRKGRPGSDLDKTLDDLKVRRRRRKRDVSSSSVDDPVVTDALDGILWSQKLTLRPPMVKRAPPPPPPTTATTSKTKARQSKPQAQEDEGYNATERLRDITSTLDIEDPIFADQWHLFNTVEVSHDLNVTGLWLEGITGEGAISAIVDDGLDMNSNDLMDNYFAEGSYDYNDKSPVPKPRLFDDKHGTRCAGEIAAVRNNVCGVGVAYDSKVSGIRILSKPVSDEDEAASINYKYQHNQIYSCSWGPIDDGTTMDAPGILIRRALVNGIQNGRSGRGSIYVFAAGNGAGNEDNCNFDGYTNSIYSVTVGAIDRDDNHPYYSEWCSAQLVVTYSSGANGAIHTTDVGVDSCTTRHGGTSAAGPLVAGVVALALSVRPELTWRDVQYILLETAIPVHLNDSDWQETSIGKQFSHEFGYGKVDAYSAVHLAKDWKLVKPQAWMHSPWLQVNHQIPQGETGLASSFEVTKKMLKKKNIERIEHITLTMNANHTRRGDLSVELHSPSGVVSYLSTTRKKDNHAVGYVDWTFMSVAHCKNLTRFSYHRRGESGIGKWTVIVKDTIVNEHNGTFIDWQLNLWGEAIDPKIQKLHPLPTENDHDHDAEPAVVTTTPINTAGGPSRPTPTSIPSDGVGRPVNAKPTDSASASDPDDDDNANPSTTNSFLPSFFPTFGVSKRTQVWIYGSLALILIFCAALGVYFLVQRRKRLRNNPRDDYEFEMIDESDEADPLSGDGDGNGEGVGHMGAGGVGRVGRKQRKKGGELYDAFAGESDEELLSDDGLGEMGLSDSGSEGPYRDEDDEKIVGGELSEKT</sequence>
<dbReference type="AlphaFoldDB" id="A0A1J9QMI2"/>
<dbReference type="FunFam" id="3.40.50.200:FF:000005">
    <property type="entry name" value="Proprotein convertase subtilisin/kexin type 7"/>
    <property type="match status" value="1"/>
</dbReference>
<evidence type="ECO:0000256" key="4">
    <source>
        <dbReference type="ARBA" id="ARBA00022525"/>
    </source>
</evidence>
<feature type="signal peptide" evidence="20">
    <location>
        <begin position="1"/>
        <end position="20"/>
    </location>
</feature>
<feature type="active site" description="Charge relay system" evidence="16 17">
    <location>
        <position position="253"/>
    </location>
</feature>
<keyword evidence="9 17" id="KW-0720">Serine protease</keyword>
<evidence type="ECO:0000313" key="22">
    <source>
        <dbReference type="EMBL" id="OJD21403.1"/>
    </source>
</evidence>
<feature type="region of interest" description="Disordered" evidence="18">
    <location>
        <begin position="787"/>
        <end position="819"/>
    </location>
</feature>
<proteinExistence type="inferred from homology"/>
<feature type="chain" id="PRO_5009656536" description="P/Homo B domain-containing protein" evidence="20">
    <location>
        <begin position="21"/>
        <end position="874"/>
    </location>
</feature>
<keyword evidence="5 17" id="KW-0645">Protease</keyword>
<dbReference type="InterPro" id="IPR023827">
    <property type="entry name" value="Peptidase_S8_Asp-AS"/>
</dbReference>
<dbReference type="SUPFAM" id="SSF49785">
    <property type="entry name" value="Galactose-binding domain-like"/>
    <property type="match status" value="1"/>
</dbReference>
<dbReference type="PROSITE" id="PS00136">
    <property type="entry name" value="SUBTILASE_ASP"/>
    <property type="match status" value="1"/>
</dbReference>
<evidence type="ECO:0000256" key="8">
    <source>
        <dbReference type="ARBA" id="ARBA00022801"/>
    </source>
</evidence>
<dbReference type="OrthoDB" id="300641at2759"/>
<evidence type="ECO:0000313" key="23">
    <source>
        <dbReference type="Proteomes" id="UP000242791"/>
    </source>
</evidence>
<dbReference type="PROSITE" id="PS00137">
    <property type="entry name" value="SUBTILASE_HIS"/>
    <property type="match status" value="1"/>
</dbReference>
<dbReference type="FunFam" id="2.60.120.260:FF:000026">
    <property type="entry name" value="proprotein convertase subtilisin/kexin type 7"/>
    <property type="match status" value="1"/>
</dbReference>
<comment type="similarity">
    <text evidence="3">Belongs to the peptidase S8 family. Furin subfamily.</text>
</comment>
<keyword evidence="7 20" id="KW-0732">Signal</keyword>
<dbReference type="InterPro" id="IPR015500">
    <property type="entry name" value="Peptidase_S8_subtilisin-rel"/>
</dbReference>
<dbReference type="InterPro" id="IPR034182">
    <property type="entry name" value="Kexin/furin"/>
</dbReference>
<dbReference type="Gene3D" id="3.40.50.200">
    <property type="entry name" value="Peptidase S8/S53 domain"/>
    <property type="match status" value="1"/>
</dbReference>
<protein>
    <recommendedName>
        <fullName evidence="21">P/Homo B domain-containing protein</fullName>
    </recommendedName>
</protein>
<feature type="active site" description="Charge relay system" evidence="16 17">
    <location>
        <position position="425"/>
    </location>
</feature>
<keyword evidence="10" id="KW-0106">Calcium</keyword>
<evidence type="ECO:0000256" key="16">
    <source>
        <dbReference type="PIRSR" id="PIRSR615500-1"/>
    </source>
</evidence>
<dbReference type="GO" id="GO:0005802">
    <property type="term" value="C:trans-Golgi network"/>
    <property type="evidence" value="ECO:0007669"/>
    <property type="project" value="TreeGrafter"/>
</dbReference>
<evidence type="ECO:0000256" key="1">
    <source>
        <dbReference type="ARBA" id="ARBA00004370"/>
    </source>
</evidence>
<dbReference type="InterPro" id="IPR022398">
    <property type="entry name" value="Peptidase_S8_His-AS"/>
</dbReference>
<dbReference type="Pfam" id="PF00082">
    <property type="entry name" value="Peptidase_S8"/>
    <property type="match status" value="1"/>
</dbReference>
<evidence type="ECO:0000259" key="21">
    <source>
        <dbReference type="PROSITE" id="PS51829"/>
    </source>
</evidence>
<dbReference type="InterPro" id="IPR000209">
    <property type="entry name" value="Peptidase_S8/S53_dom"/>
</dbReference>
<dbReference type="GO" id="GO:0000139">
    <property type="term" value="C:Golgi membrane"/>
    <property type="evidence" value="ECO:0007669"/>
    <property type="project" value="TreeGrafter"/>
</dbReference>
<dbReference type="STRING" id="1658174.A0A1J9QMI2"/>
<keyword evidence="8 17" id="KW-0378">Hydrolase</keyword>
<evidence type="ECO:0000256" key="5">
    <source>
        <dbReference type="ARBA" id="ARBA00022670"/>
    </source>
</evidence>
<comment type="subcellular location">
    <subcellularLocation>
        <location evidence="1">Membrane</location>
    </subcellularLocation>
    <subcellularLocation>
        <location evidence="2">Secreted</location>
    </subcellularLocation>
</comment>
<feature type="transmembrane region" description="Helical" evidence="19">
    <location>
        <begin position="742"/>
        <end position="764"/>
    </location>
</feature>
<dbReference type="SUPFAM" id="SSF52743">
    <property type="entry name" value="Subtilisin-like"/>
    <property type="match status" value="1"/>
</dbReference>
<dbReference type="PROSITE" id="PS51892">
    <property type="entry name" value="SUBTILASE"/>
    <property type="match status" value="1"/>
</dbReference>
<dbReference type="GO" id="GO:0016485">
    <property type="term" value="P:protein processing"/>
    <property type="evidence" value="ECO:0007669"/>
    <property type="project" value="TreeGrafter"/>
</dbReference>
<dbReference type="GO" id="GO:0005576">
    <property type="term" value="C:extracellular region"/>
    <property type="evidence" value="ECO:0007669"/>
    <property type="project" value="UniProtKB-SubCell"/>
</dbReference>
<dbReference type="PROSITE" id="PS51829">
    <property type="entry name" value="P_HOMO_B"/>
    <property type="match status" value="1"/>
</dbReference>
<feature type="region of interest" description="Disordered" evidence="18">
    <location>
        <begin position="121"/>
        <end position="158"/>
    </location>
</feature>
<gene>
    <name evidence="22" type="ORF">ACJ73_07256</name>
</gene>
<keyword evidence="13 19" id="KW-0472">Membrane</keyword>
<keyword evidence="12" id="KW-0843">Virulence</keyword>
<feature type="compositionally biased region" description="Acidic residues" evidence="18">
    <location>
        <begin position="832"/>
        <end position="843"/>
    </location>
</feature>
<feature type="active site" description="Charge relay system" evidence="16 17">
    <location>
        <position position="215"/>
    </location>
</feature>
<evidence type="ECO:0000256" key="13">
    <source>
        <dbReference type="ARBA" id="ARBA00023136"/>
    </source>
</evidence>
<keyword evidence="6 19" id="KW-0812">Transmembrane</keyword>
<evidence type="ECO:0000256" key="9">
    <source>
        <dbReference type="ARBA" id="ARBA00022825"/>
    </source>
</evidence>
<dbReference type="InterPro" id="IPR008979">
    <property type="entry name" value="Galactose-bd-like_sf"/>
</dbReference>
<evidence type="ECO:0000256" key="10">
    <source>
        <dbReference type="ARBA" id="ARBA00022837"/>
    </source>
</evidence>
<evidence type="ECO:0000256" key="3">
    <source>
        <dbReference type="ARBA" id="ARBA00005325"/>
    </source>
</evidence>
<evidence type="ECO:0000256" key="6">
    <source>
        <dbReference type="ARBA" id="ARBA00022692"/>
    </source>
</evidence>
<accession>A0A1J9QMI2</accession>
<evidence type="ECO:0000256" key="17">
    <source>
        <dbReference type="PROSITE-ProRule" id="PRU01240"/>
    </source>
</evidence>
<dbReference type="Pfam" id="PF01483">
    <property type="entry name" value="P_proprotein"/>
    <property type="match status" value="1"/>
</dbReference>
<keyword evidence="4" id="KW-0964">Secreted</keyword>
<comment type="caution">
    <text evidence="22">The sequence shown here is derived from an EMBL/GenBank/DDBJ whole genome shotgun (WGS) entry which is preliminary data.</text>
</comment>
<evidence type="ECO:0000256" key="19">
    <source>
        <dbReference type="SAM" id="Phobius"/>
    </source>
</evidence>
<dbReference type="PANTHER" id="PTHR42884">
    <property type="entry name" value="PROPROTEIN CONVERTASE SUBTILISIN/KEXIN-RELATED"/>
    <property type="match status" value="1"/>
</dbReference>
<evidence type="ECO:0000256" key="12">
    <source>
        <dbReference type="ARBA" id="ARBA00023026"/>
    </source>
</evidence>
<name>A0A1J9QMI2_9EURO</name>
<feature type="region of interest" description="Disordered" evidence="18">
    <location>
        <begin position="832"/>
        <end position="874"/>
    </location>
</feature>